<gene>
    <name evidence="2" type="ORF">KQI20_12190</name>
</gene>
<dbReference type="RefSeq" id="WP_216571620.1">
    <property type="nucleotide sequence ID" value="NZ_JAHLOQ010000042.1"/>
</dbReference>
<dbReference type="InterPro" id="IPR015927">
    <property type="entry name" value="Peptidase_S24_S26A/B/C"/>
</dbReference>
<protein>
    <submittedName>
        <fullName evidence="2">S24/S26 family peptidase</fullName>
    </submittedName>
</protein>
<comment type="caution">
    <text evidence="2">The sequence shown here is derived from an EMBL/GenBank/DDBJ whole genome shotgun (WGS) entry which is preliminary data.</text>
</comment>
<accession>A0ABS6E0N8</accession>
<dbReference type="EMBL" id="JAHLOQ010000042">
    <property type="protein sequence ID" value="MBU5337203.1"/>
    <property type="molecule type" value="Genomic_DNA"/>
</dbReference>
<feature type="domain" description="Peptidase S24/S26A/S26B/S26C" evidence="1">
    <location>
        <begin position="11"/>
        <end position="86"/>
    </location>
</feature>
<keyword evidence="3" id="KW-1185">Reference proteome</keyword>
<dbReference type="CDD" id="cd06462">
    <property type="entry name" value="Peptidase_S24_S26"/>
    <property type="match status" value="1"/>
</dbReference>
<sequence>MNKNTSYSEKDLVPIMEEVIKSGGSCKLRVTGYSMTPTLRHLKDSVVLVSPQKRKPKKDEIVFIRRDSGKHVLHRIRKIIDENSFIMNGDAQQWTEVVRFDQVIGVVESFYRDNKLISCDNKKYKIYMKLWVICKPIRPLIFRARNLVKKIIKR</sequence>
<evidence type="ECO:0000313" key="2">
    <source>
        <dbReference type="EMBL" id="MBU5337203.1"/>
    </source>
</evidence>
<name>A0ABS6E0N8_9FIRM</name>
<proteinExistence type="predicted"/>
<reference evidence="2 3" key="1">
    <citation type="submission" date="2021-06" db="EMBL/GenBank/DDBJ databases">
        <authorList>
            <person name="Sun Q."/>
            <person name="Li D."/>
        </authorList>
    </citation>
    <scope>NUCLEOTIDE SEQUENCE [LARGE SCALE GENOMIC DNA]</scope>
    <source>
        <strain evidence="2 3">N19</strain>
    </source>
</reference>
<organism evidence="2 3">
    <name type="scientific">Intestinibacter bartlettii</name>
    <dbReference type="NCBI Taxonomy" id="261299"/>
    <lineage>
        <taxon>Bacteria</taxon>
        <taxon>Bacillati</taxon>
        <taxon>Bacillota</taxon>
        <taxon>Clostridia</taxon>
        <taxon>Peptostreptococcales</taxon>
        <taxon>Peptostreptococcaceae</taxon>
        <taxon>Intestinibacter</taxon>
    </lineage>
</organism>
<evidence type="ECO:0000313" key="3">
    <source>
        <dbReference type="Proteomes" id="UP001196301"/>
    </source>
</evidence>
<dbReference type="Proteomes" id="UP001196301">
    <property type="component" value="Unassembled WGS sequence"/>
</dbReference>
<evidence type="ECO:0000259" key="1">
    <source>
        <dbReference type="Pfam" id="PF00717"/>
    </source>
</evidence>
<dbReference type="Pfam" id="PF00717">
    <property type="entry name" value="Peptidase_S24"/>
    <property type="match status" value="1"/>
</dbReference>